<dbReference type="EMBL" id="LN854557">
    <property type="protein sequence ID" value="CRL45200.1"/>
    <property type="molecule type" value="Genomic_DNA"/>
</dbReference>
<accession>A0A193QJU2</accession>
<organism evidence="1 2">
    <name type="scientific">Sodalis glossinidius (strain morsitans)</name>
    <dbReference type="NCBI Taxonomy" id="343509"/>
    <lineage>
        <taxon>Bacteria</taxon>
        <taxon>Pseudomonadati</taxon>
        <taxon>Pseudomonadota</taxon>
        <taxon>Gammaproteobacteria</taxon>
        <taxon>Enterobacterales</taxon>
        <taxon>Bruguierivoracaceae</taxon>
        <taxon>Sodalis</taxon>
    </lineage>
</organism>
<evidence type="ECO:0000313" key="2">
    <source>
        <dbReference type="Proteomes" id="UP000245838"/>
    </source>
</evidence>
<gene>
    <name evidence="1" type="ORF">SGGMMB4_02757</name>
</gene>
<sequence length="62" mass="7451">MNLLDNIPPQVQTLRMSKECRRFYLVQALEYRRLGMREAKKESLHYAHTKKLNIKYLMPNGN</sequence>
<reference evidence="1 2" key="1">
    <citation type="submission" date="2015-05" db="EMBL/GenBank/DDBJ databases">
        <authorList>
            <person name="Goodhead I."/>
        </authorList>
    </citation>
    <scope>NUCLEOTIDE SEQUENCE [LARGE SCALE GENOMIC DNA]</scope>
    <source>
        <strain evidence="2">morsitans</strain>
    </source>
</reference>
<name>A0A193QJU2_SODGM</name>
<protein>
    <submittedName>
        <fullName evidence="1">Uncharacterized protein</fullName>
    </submittedName>
</protein>
<dbReference type="Proteomes" id="UP000245838">
    <property type="component" value="Chromosome sggmmb4_Chromosome"/>
</dbReference>
<proteinExistence type="predicted"/>
<dbReference type="AlphaFoldDB" id="A0A193QJU2"/>
<evidence type="ECO:0000313" key="1">
    <source>
        <dbReference type="EMBL" id="CRL45200.1"/>
    </source>
</evidence>